<reference evidence="1 2" key="1">
    <citation type="submission" date="2021-03" db="EMBL/GenBank/DDBJ databases">
        <title>Enterococcal diversity collection.</title>
        <authorList>
            <person name="Gilmore M.S."/>
            <person name="Schwartzman J."/>
            <person name="Van Tyne D."/>
            <person name="Martin M."/>
            <person name="Earl A.M."/>
            <person name="Manson A.L."/>
            <person name="Straub T."/>
            <person name="Salamzade R."/>
            <person name="Saavedra J."/>
            <person name="Lebreton F."/>
            <person name="Prichula J."/>
            <person name="Schaufler K."/>
            <person name="Gaca A."/>
            <person name="Sgardioli B."/>
            <person name="Wagenaar J."/>
            <person name="Strong T."/>
        </authorList>
    </citation>
    <scope>NUCLEOTIDE SEQUENCE [LARGE SCALE GENOMIC DNA]</scope>
    <source>
        <strain evidence="1 2">DIV0080</strain>
    </source>
</reference>
<dbReference type="Proteomes" id="UP000664857">
    <property type="component" value="Unassembled WGS sequence"/>
</dbReference>
<comment type="caution">
    <text evidence="1">The sequence shown here is derived from an EMBL/GenBank/DDBJ whole genome shotgun (WGS) entry which is preliminary data.</text>
</comment>
<dbReference type="EMBL" id="JAFLVX010000042">
    <property type="protein sequence ID" value="MBO0477944.1"/>
    <property type="molecule type" value="Genomic_DNA"/>
</dbReference>
<evidence type="ECO:0000313" key="2">
    <source>
        <dbReference type="Proteomes" id="UP000664857"/>
    </source>
</evidence>
<evidence type="ECO:0000313" key="1">
    <source>
        <dbReference type="EMBL" id="MBO0477944.1"/>
    </source>
</evidence>
<name>A0ABS3HW03_9ENTE</name>
<dbReference type="InterPro" id="IPR035530">
    <property type="entry name" value="PBSX_XtrA"/>
</dbReference>
<dbReference type="Pfam" id="PF17356">
    <property type="entry name" value="PBSX_XtrA"/>
    <property type="match status" value="1"/>
</dbReference>
<protein>
    <submittedName>
        <fullName evidence="1">Uncharacterized protein</fullName>
    </submittedName>
</protein>
<sequence length="62" mass="7238">MTRLELKSTTIKEIEEMQGKNMLVIISNGQIKMAELPKFGIVEIICHDEKVTFVEEKRKIKF</sequence>
<accession>A0ABS3HW03</accession>
<proteinExistence type="predicted"/>
<organism evidence="1 2">
    <name type="scientific">Candidatus Vagococcus giribetii</name>
    <dbReference type="NCBI Taxonomy" id="2230876"/>
    <lineage>
        <taxon>Bacteria</taxon>
        <taxon>Bacillati</taxon>
        <taxon>Bacillota</taxon>
        <taxon>Bacilli</taxon>
        <taxon>Lactobacillales</taxon>
        <taxon>Enterococcaceae</taxon>
        <taxon>Vagococcus</taxon>
    </lineage>
</organism>
<gene>
    <name evidence="1" type="ORF">DOK76_12795</name>
</gene>
<keyword evidence="2" id="KW-1185">Reference proteome</keyword>